<reference evidence="2 3" key="1">
    <citation type="submission" date="2017-11" db="EMBL/GenBank/DDBJ databases">
        <title>Genomic Encyclopedia of Archaeal and Bacterial Type Strains, Phase II (KMG-II): From Individual Species to Whole Genera.</title>
        <authorList>
            <person name="Goeker M."/>
        </authorList>
    </citation>
    <scope>NUCLEOTIDE SEQUENCE [LARGE SCALE GENOMIC DNA]</scope>
    <source>
        <strain evidence="2 3">DSM 27763</strain>
    </source>
</reference>
<evidence type="ECO:0000313" key="2">
    <source>
        <dbReference type="EMBL" id="PJJ53764.1"/>
    </source>
</evidence>
<dbReference type="EMBL" id="PGEZ01000002">
    <property type="protein sequence ID" value="PJJ53764.1"/>
    <property type="molecule type" value="Genomic_DNA"/>
</dbReference>
<protein>
    <submittedName>
        <fullName evidence="2">Uncharacterized protein</fullName>
    </submittedName>
</protein>
<accession>A0A0B2BSG4</accession>
<organism evidence="2 3">
    <name type="scientific">Mumia flava</name>
    <dbReference type="NCBI Taxonomy" id="1348852"/>
    <lineage>
        <taxon>Bacteria</taxon>
        <taxon>Bacillati</taxon>
        <taxon>Actinomycetota</taxon>
        <taxon>Actinomycetes</taxon>
        <taxon>Propionibacteriales</taxon>
        <taxon>Nocardioidaceae</taxon>
        <taxon>Mumia</taxon>
    </lineage>
</organism>
<evidence type="ECO:0000313" key="3">
    <source>
        <dbReference type="Proteomes" id="UP000230842"/>
    </source>
</evidence>
<dbReference type="InterPro" id="IPR045941">
    <property type="entry name" value="DUF6361"/>
</dbReference>
<dbReference type="Proteomes" id="UP000230842">
    <property type="component" value="Unassembled WGS sequence"/>
</dbReference>
<dbReference type="Pfam" id="PF19888">
    <property type="entry name" value="DUF6361"/>
    <property type="match status" value="1"/>
</dbReference>
<dbReference type="OrthoDB" id="1825624at2"/>
<name>A0A0B2BSG4_9ACTN</name>
<comment type="caution">
    <text evidence="2">The sequence shown here is derived from an EMBL/GenBank/DDBJ whole genome shotgun (WGS) entry which is preliminary data.</text>
</comment>
<proteinExistence type="predicted"/>
<gene>
    <name evidence="2" type="ORF">CLV56_3258</name>
</gene>
<evidence type="ECO:0000256" key="1">
    <source>
        <dbReference type="SAM" id="MobiDB-lite"/>
    </source>
</evidence>
<dbReference type="AlphaFoldDB" id="A0A0B2BSG4"/>
<sequence>MTSRLSWLDTDPDQNRRMNELVDLFKDKSAVDELGIGTIRDTFANALFPGTSVLHTRARYLLFIAWLLDDVARHGWTPDRAQQELRSREVKLIKALLAGGEGGGRGVIGEQAKDKLKRMPSAAYWAALRRFGLRLHDTSIAGHFRAAAQEGRRHHEREDDEPGRSSLGVDPQIPPPPRDFLSVASFALTEDEARYLRDKIASRCPGSLFADLVLADPLTDDDLANVSFIWEHPHFETFDARHQRLIDHGQRLHHLQYGAALLYNLILAEKTKSDDLVETYEADIERWLDTARSEVCLDGWDFDDFWLCVAENATSVIRSPTRSFVTAWHRILSTGDVTGKAARTLVANRELQLKGPRSRIHNPSARLQWTGGAGLVALSYRWEVAQRYLLDLANAREVADAVA</sequence>
<dbReference type="RefSeq" id="WP_039342249.1">
    <property type="nucleotide sequence ID" value="NZ_PGEZ01000002.1"/>
</dbReference>
<keyword evidence="3" id="KW-1185">Reference proteome</keyword>
<feature type="region of interest" description="Disordered" evidence="1">
    <location>
        <begin position="146"/>
        <end position="174"/>
    </location>
</feature>